<dbReference type="InterPro" id="IPR003423">
    <property type="entry name" value="OMP_efflux"/>
</dbReference>
<keyword evidence="2" id="KW-0732">Signal</keyword>
<evidence type="ECO:0000256" key="2">
    <source>
        <dbReference type="RuleBase" id="RU362097"/>
    </source>
</evidence>
<dbReference type="eggNOG" id="COG1538">
    <property type="taxonomic scope" value="Bacteria"/>
</dbReference>
<gene>
    <name evidence="3" type="ordered locus">Tola_0352</name>
</gene>
<dbReference type="OrthoDB" id="9770517at2"/>
<protein>
    <submittedName>
        <fullName evidence="3">RND efflux system, outer membrane lipoprotein, NodT family</fullName>
    </submittedName>
</protein>
<keyword evidence="2" id="KW-1134">Transmembrane beta strand</keyword>
<keyword evidence="2" id="KW-0472">Membrane</keyword>
<accession>C4L983</accession>
<dbReference type="AlphaFoldDB" id="C4L983"/>
<keyword evidence="4" id="KW-1185">Reference proteome</keyword>
<dbReference type="EMBL" id="CP001616">
    <property type="protein sequence ID" value="ACQ91982.1"/>
    <property type="molecule type" value="Genomic_DNA"/>
</dbReference>
<dbReference type="PROSITE" id="PS51257">
    <property type="entry name" value="PROKAR_LIPOPROTEIN"/>
    <property type="match status" value="1"/>
</dbReference>
<evidence type="ECO:0000256" key="1">
    <source>
        <dbReference type="ARBA" id="ARBA00007613"/>
    </source>
</evidence>
<dbReference type="STRING" id="595494.Tola_0352"/>
<dbReference type="HOGENOM" id="CLU_012817_13_3_6"/>
<dbReference type="Gene3D" id="2.20.200.10">
    <property type="entry name" value="Outer membrane efflux proteins (OEP)"/>
    <property type="match status" value="1"/>
</dbReference>
<keyword evidence="2" id="KW-0564">Palmitate</keyword>
<reference evidence="4" key="1">
    <citation type="submission" date="2009-05" db="EMBL/GenBank/DDBJ databases">
        <title>Complete sequence of Tolumonas auensis DSM 9187.</title>
        <authorList>
            <consortium name="US DOE Joint Genome Institute"/>
            <person name="Lucas S."/>
            <person name="Copeland A."/>
            <person name="Lapidus A."/>
            <person name="Glavina del Rio T."/>
            <person name="Tice H."/>
            <person name="Bruce D."/>
            <person name="Goodwin L."/>
            <person name="Pitluck S."/>
            <person name="Chertkov O."/>
            <person name="Brettin T."/>
            <person name="Detter J.C."/>
            <person name="Han C."/>
            <person name="Larimer F."/>
            <person name="Land M."/>
            <person name="Hauser L."/>
            <person name="Kyrpides N."/>
            <person name="Mikhailova N."/>
            <person name="Spring S."/>
            <person name="Beller H."/>
        </authorList>
    </citation>
    <scope>NUCLEOTIDE SEQUENCE [LARGE SCALE GENOMIC DNA]</scope>
    <source>
        <strain evidence="4">DSM 9187 / TA4</strain>
    </source>
</reference>
<name>C4L983_TOLAT</name>
<proteinExistence type="inferred from homology"/>
<dbReference type="Gene3D" id="1.20.1600.10">
    <property type="entry name" value="Outer membrane efflux proteins (OEP)"/>
    <property type="match status" value="1"/>
</dbReference>
<comment type="similarity">
    <text evidence="1 2">Belongs to the outer membrane factor (OMF) (TC 1.B.17) family.</text>
</comment>
<evidence type="ECO:0000313" key="4">
    <source>
        <dbReference type="Proteomes" id="UP000009073"/>
    </source>
</evidence>
<dbReference type="Pfam" id="PF02321">
    <property type="entry name" value="OEP"/>
    <property type="match status" value="2"/>
</dbReference>
<dbReference type="PANTHER" id="PTHR30203:SF32">
    <property type="entry name" value="CATION EFFLUX SYSTEM PROTEIN CUSC"/>
    <property type="match status" value="1"/>
</dbReference>
<keyword evidence="2 3" id="KW-0449">Lipoprotein</keyword>
<feature type="signal peptide" evidence="2">
    <location>
        <begin position="1"/>
        <end position="20"/>
    </location>
</feature>
<sequence>MIKRPIAFLVSLLLAGCSLAPDYQRPAAPIPAGYDTSSASTIAAVKATDWQQAFTDPALQKLIDTALQNNRDLRIAILNVEAYQAQYRIQRAAQLPTLTASGYQARQRIPSTYSGTADAISNTDSATVGISAYELDLFGRVQSLKDQALENYLAQEETQRSTQLSLIANVATAYMTLLADQDLLRLAEQTAKSYEQSYQLIEQRYQAGISSSLDVSQSRSNLESVRSSLAQYRRQVTLDKNALRLLMGTNIPAGLSSGLPEQDLTLLSPLGADIPSTLLTRRPDILAAEHSLKAANANIGAARAAFFPTISLTANAGSMSSSLNKLFDAGSGTWLFQPNISLPIFDWGSRDAQLDVAKVQEKIEVATYEKAIQTAFQEVSDGLAAQDGYRDQLQAQQALVDANRTYYQLAQSRYEKGVDSYLTLLDAQRSLFSAEQGLVSTRLALLSNRVSLFKALGGGWQQK</sequence>
<feature type="chain" id="PRO_5001437498" evidence="2">
    <location>
        <begin position="21"/>
        <end position="463"/>
    </location>
</feature>
<dbReference type="KEGG" id="tau:Tola_0352"/>
<organism evidence="3 4">
    <name type="scientific">Tolumonas auensis (strain DSM 9187 / NBRC 110442 / TA 4)</name>
    <dbReference type="NCBI Taxonomy" id="595494"/>
    <lineage>
        <taxon>Bacteria</taxon>
        <taxon>Pseudomonadati</taxon>
        <taxon>Pseudomonadota</taxon>
        <taxon>Gammaproteobacteria</taxon>
        <taxon>Aeromonadales</taxon>
        <taxon>Aeromonadaceae</taxon>
        <taxon>Tolumonas</taxon>
    </lineage>
</organism>
<evidence type="ECO:0000313" key="3">
    <source>
        <dbReference type="EMBL" id="ACQ91982.1"/>
    </source>
</evidence>
<dbReference type="SUPFAM" id="SSF56954">
    <property type="entry name" value="Outer membrane efflux proteins (OEP)"/>
    <property type="match status" value="1"/>
</dbReference>
<dbReference type="NCBIfam" id="TIGR01845">
    <property type="entry name" value="outer_NodT"/>
    <property type="match status" value="1"/>
</dbReference>
<dbReference type="GO" id="GO:0015562">
    <property type="term" value="F:efflux transmembrane transporter activity"/>
    <property type="evidence" value="ECO:0007669"/>
    <property type="project" value="InterPro"/>
</dbReference>
<dbReference type="Proteomes" id="UP000009073">
    <property type="component" value="Chromosome"/>
</dbReference>
<dbReference type="InterPro" id="IPR010131">
    <property type="entry name" value="MdtP/NodT-like"/>
</dbReference>
<comment type="subcellular location">
    <subcellularLocation>
        <location evidence="2">Cell outer membrane</location>
        <topology evidence="2">Lipid-anchor</topology>
    </subcellularLocation>
</comment>
<reference evidence="3 4" key="2">
    <citation type="journal article" date="2011" name="Stand. Genomic Sci.">
        <title>Complete genome sequence of Tolumonas auensis type strain (TA 4).</title>
        <authorList>
            <person name="Chertkov O."/>
            <person name="Copeland A."/>
            <person name="Lucas S."/>
            <person name="Lapidus A."/>
            <person name="Berry K.W."/>
            <person name="Detter J.C."/>
            <person name="Del Rio T.G."/>
            <person name="Hammon N."/>
            <person name="Dalin E."/>
            <person name="Tice H."/>
            <person name="Pitluck S."/>
            <person name="Richardson P."/>
            <person name="Bruce D."/>
            <person name="Goodwin L."/>
            <person name="Han C."/>
            <person name="Tapia R."/>
            <person name="Saunders E."/>
            <person name="Schmutz J."/>
            <person name="Brettin T."/>
            <person name="Larimer F."/>
            <person name="Land M."/>
            <person name="Hauser L."/>
            <person name="Spring S."/>
            <person name="Rohde M."/>
            <person name="Kyrpides N.C."/>
            <person name="Ivanova N."/>
            <person name="Goker M."/>
            <person name="Beller H.R."/>
            <person name="Klenk H.P."/>
            <person name="Woyke T."/>
        </authorList>
    </citation>
    <scope>NUCLEOTIDE SEQUENCE [LARGE SCALE GENOMIC DNA]</scope>
    <source>
        <strain evidence="4">DSM 9187 / TA4</strain>
    </source>
</reference>
<dbReference type="RefSeq" id="WP_012728581.1">
    <property type="nucleotide sequence ID" value="NC_012691.1"/>
</dbReference>
<keyword evidence="2" id="KW-0812">Transmembrane</keyword>
<dbReference type="GO" id="GO:0009279">
    <property type="term" value="C:cell outer membrane"/>
    <property type="evidence" value="ECO:0007669"/>
    <property type="project" value="UniProtKB-SubCell"/>
</dbReference>
<dbReference type="PANTHER" id="PTHR30203">
    <property type="entry name" value="OUTER MEMBRANE CATION EFFLUX PROTEIN"/>
    <property type="match status" value="1"/>
</dbReference>